<keyword evidence="4" id="KW-0597">Phosphoprotein</keyword>
<dbReference type="FunFam" id="1.10.10.750:FF:000001">
    <property type="entry name" value="TBC1 domain family member 10A"/>
    <property type="match status" value="1"/>
</dbReference>
<feature type="compositionally biased region" description="Polar residues" evidence="11">
    <location>
        <begin position="694"/>
        <end position="703"/>
    </location>
</feature>
<dbReference type="PANTHER" id="PTHR47219">
    <property type="entry name" value="RAB GTPASE-ACTIVATING PROTEIN 1-LIKE"/>
    <property type="match status" value="1"/>
</dbReference>
<evidence type="ECO:0000259" key="12">
    <source>
        <dbReference type="PROSITE" id="PS50086"/>
    </source>
</evidence>
<dbReference type="PROSITE" id="PS50086">
    <property type="entry name" value="TBC_RABGAP"/>
    <property type="match status" value="1"/>
</dbReference>
<dbReference type="Proteomes" id="UP001152795">
    <property type="component" value="Unassembled WGS sequence"/>
</dbReference>
<evidence type="ECO:0000256" key="1">
    <source>
        <dbReference type="ARBA" id="ARBA00004541"/>
    </source>
</evidence>
<reference evidence="13" key="1">
    <citation type="submission" date="2020-04" db="EMBL/GenBank/DDBJ databases">
        <authorList>
            <person name="Alioto T."/>
            <person name="Alioto T."/>
            <person name="Gomez Garrido J."/>
        </authorList>
    </citation>
    <scope>NUCLEOTIDE SEQUENCE</scope>
    <source>
        <strain evidence="13">A484AB</strain>
    </source>
</reference>
<evidence type="ECO:0000256" key="2">
    <source>
        <dbReference type="ARBA" id="ARBA00004555"/>
    </source>
</evidence>
<comment type="function">
    <text evidence="8">Acts as a GTPase-activating protein for RAB5A and RAB43. Involved in receptor trafficking. In complex with EPS8 inhibits internalization of EGFR. Involved in retrograde transport from the endocytic pathway to the Golgi apparatus. Involved in the transport of Shiga toxin from early and recycling endosomes to the trans-Golgi network. Required for structural integrity of the Golgi complex.</text>
</comment>
<evidence type="ECO:0000256" key="5">
    <source>
        <dbReference type="ARBA" id="ARBA00022990"/>
    </source>
</evidence>
<comment type="subcellular location">
    <subcellularLocation>
        <location evidence="1">Cytoplasmic vesicle</location>
    </subcellularLocation>
    <subcellularLocation>
        <location evidence="2">Golgi apparatus</location>
    </subcellularLocation>
</comment>
<feature type="domain" description="Rab-GAP TBC" evidence="12">
    <location>
        <begin position="209"/>
        <end position="401"/>
    </location>
</feature>
<dbReference type="Gene3D" id="1.10.472.80">
    <property type="entry name" value="Ypt/Rab-GAP domain of gyp1p, domain 3"/>
    <property type="match status" value="1"/>
</dbReference>
<evidence type="ECO:0000256" key="7">
    <source>
        <dbReference type="ARBA" id="ARBA00023329"/>
    </source>
</evidence>
<name>A0A7D9IMN0_PARCT</name>
<dbReference type="Pfam" id="PF00566">
    <property type="entry name" value="RabGAP-TBC"/>
    <property type="match status" value="1"/>
</dbReference>
<dbReference type="AlphaFoldDB" id="A0A7D9IMN0"/>
<evidence type="ECO:0000256" key="4">
    <source>
        <dbReference type="ARBA" id="ARBA00022553"/>
    </source>
</evidence>
<dbReference type="OrthoDB" id="294251at2759"/>
<evidence type="ECO:0000256" key="3">
    <source>
        <dbReference type="ARBA" id="ARBA00022468"/>
    </source>
</evidence>
<dbReference type="InterPro" id="IPR035969">
    <property type="entry name" value="Rab-GAP_TBC_sf"/>
</dbReference>
<feature type="compositionally biased region" description="Basic and acidic residues" evidence="11">
    <location>
        <begin position="632"/>
        <end position="659"/>
    </location>
</feature>
<feature type="compositionally biased region" description="Low complexity" evidence="11">
    <location>
        <begin position="532"/>
        <end position="549"/>
    </location>
</feature>
<protein>
    <recommendedName>
        <fullName evidence="10">USP6 N-terminal-like protein</fullName>
    </recommendedName>
</protein>
<evidence type="ECO:0000256" key="6">
    <source>
        <dbReference type="ARBA" id="ARBA00023034"/>
    </source>
</evidence>
<dbReference type="GO" id="GO:0031267">
    <property type="term" value="F:small GTPase binding"/>
    <property type="evidence" value="ECO:0007669"/>
    <property type="project" value="TreeGrafter"/>
</dbReference>
<sequence>MALNAGKTKCMVFSTQQMASTHSLHLHETSLAVDGKLLDRIRVTKLLGLHITENLTWNDHIKQLSSTCYSALVTLRKIKNFTPFYLRKQLAEQLILSKMDYGDLVFNPLPDYLLVSLDEDEAEKQRRTIVAKYDRGYQPEELEEWEDASYIVYQVTDRYGFMHKKPLADDRDARLLIQERERALKWKKMFDKWDKYSRSDKLRKRIYKGIPDSIRGTVWKMLLDIDMIPNKTRIYEEYRAQARLNSPDIRQIDLDVNRTYRDHIMFRDRYSTKQQDLFHVLAAYSMYNQEVGYCQGMSGIAALLLMYLNEEDAFWALSVLITSSKKHSMHGFFIPGFPKLKRFQDHHEAILKKFAPKLFKHLEKEGVYTSLYTLKWFMQCFLDRTPFPLTLRVWDVFLLEGDKTLTAMAYNLMKIHKKKFVKQPMEDVVEFLQERMSDYPYNLDHMMELLQESRFELKKGGLESPPPPSDNEFPTVAPGSSLRRGVYETASARARKNREKTKIIQVPPGKQVLPPSPVSETDGKEANRHSVTRSTSSRRSETSGLSSDSNVRRSESLGRSSRSVGNHSENGANLSESSGKYSENVERSFESVGMPSENVGRRSERRSERQSESSGNRPQFSEVRYVSPEASVKNDDETRYHMRVEEPHFPSLRVDEAAHHPSSTPTDEPHSPPRVGASLSNAEIAKFNQDLKNSYHRSQQQFLRSDRRQNGSRSVPLEKMSSPPSRLSDSEPNDVRGSTEPGTMVINLPGSVNIERSYGTGGSHPEVRTPNGTSALGHAPVWHHDGPEGSKQYTLTQSPNRQMTFV</sequence>
<evidence type="ECO:0000256" key="8">
    <source>
        <dbReference type="ARBA" id="ARBA00059926"/>
    </source>
</evidence>
<gene>
    <name evidence="13" type="ORF">PACLA_8A015501</name>
</gene>
<feature type="region of interest" description="Disordered" evidence="11">
    <location>
        <begin position="781"/>
        <end position="806"/>
    </location>
</feature>
<dbReference type="Gene3D" id="1.10.10.750">
    <property type="entry name" value="Ypt/Rab-GAP domain of gyp1p, domain 1"/>
    <property type="match status" value="1"/>
</dbReference>
<keyword evidence="14" id="KW-1185">Reference proteome</keyword>
<accession>A0A7D9IMN0</accession>
<feature type="compositionally biased region" description="Basic and acidic residues" evidence="11">
    <location>
        <begin position="599"/>
        <end position="611"/>
    </location>
</feature>
<keyword evidence="7" id="KW-0968">Cytoplasmic vesicle</keyword>
<dbReference type="FunFam" id="1.10.472.80:FF:000019">
    <property type="entry name" value="USP6 N-terminal like"/>
    <property type="match status" value="1"/>
</dbReference>
<evidence type="ECO:0000256" key="10">
    <source>
        <dbReference type="ARBA" id="ARBA00070172"/>
    </source>
</evidence>
<feature type="region of interest" description="Disordered" evidence="11">
    <location>
        <begin position="694"/>
        <end position="744"/>
    </location>
</feature>
<feature type="compositionally biased region" description="Polar residues" evidence="11">
    <location>
        <begin position="791"/>
        <end position="806"/>
    </location>
</feature>
<dbReference type="InterPro" id="IPR050302">
    <property type="entry name" value="Rab_GAP_TBC_domain"/>
</dbReference>
<feature type="region of interest" description="Disordered" evidence="11">
    <location>
        <begin position="458"/>
        <end position="677"/>
    </location>
</feature>
<dbReference type="SMART" id="SM00164">
    <property type="entry name" value="TBC"/>
    <property type="match status" value="1"/>
</dbReference>
<dbReference type="FunFam" id="1.10.8.270:FF:000010">
    <property type="entry name" value="Putative USP6 N-terminal-like protein"/>
    <property type="match status" value="1"/>
</dbReference>
<dbReference type="EMBL" id="CACRXK020006284">
    <property type="protein sequence ID" value="CAB4008962.1"/>
    <property type="molecule type" value="Genomic_DNA"/>
</dbReference>
<dbReference type="InterPro" id="IPR000195">
    <property type="entry name" value="Rab-GAP-TBC_dom"/>
</dbReference>
<organism evidence="13 14">
    <name type="scientific">Paramuricea clavata</name>
    <name type="common">Red gorgonian</name>
    <name type="synonym">Violescent sea-whip</name>
    <dbReference type="NCBI Taxonomy" id="317549"/>
    <lineage>
        <taxon>Eukaryota</taxon>
        <taxon>Metazoa</taxon>
        <taxon>Cnidaria</taxon>
        <taxon>Anthozoa</taxon>
        <taxon>Octocorallia</taxon>
        <taxon>Malacalcyonacea</taxon>
        <taxon>Plexauridae</taxon>
        <taxon>Paramuricea</taxon>
    </lineage>
</organism>
<dbReference type="Gene3D" id="1.10.8.270">
    <property type="entry name" value="putative rabgap domain of human tbc1 domain family member 14 like domains"/>
    <property type="match status" value="1"/>
</dbReference>
<proteinExistence type="predicted"/>
<keyword evidence="6" id="KW-0333">Golgi apparatus</keyword>
<dbReference type="GO" id="GO:0005794">
    <property type="term" value="C:Golgi apparatus"/>
    <property type="evidence" value="ECO:0007669"/>
    <property type="project" value="UniProtKB-SubCell"/>
</dbReference>
<dbReference type="PANTHER" id="PTHR47219:SF19">
    <property type="entry name" value="USP6 N-TERMINAL-LIKE PROTEIN ISOFORM X1"/>
    <property type="match status" value="1"/>
</dbReference>
<comment type="caution">
    <text evidence="13">The sequence shown here is derived from an EMBL/GenBank/DDBJ whole genome shotgun (WGS) entry which is preliminary data.</text>
</comment>
<evidence type="ECO:0000256" key="11">
    <source>
        <dbReference type="SAM" id="MobiDB-lite"/>
    </source>
</evidence>
<feature type="compositionally biased region" description="Polar residues" evidence="11">
    <location>
        <begin position="564"/>
        <end position="581"/>
    </location>
</feature>
<dbReference type="GO" id="GO:0031410">
    <property type="term" value="C:cytoplasmic vesicle"/>
    <property type="evidence" value="ECO:0007669"/>
    <property type="project" value="UniProtKB-SubCell"/>
</dbReference>
<evidence type="ECO:0000256" key="9">
    <source>
        <dbReference type="ARBA" id="ARBA00064037"/>
    </source>
</evidence>
<dbReference type="SUPFAM" id="SSF47923">
    <property type="entry name" value="Ypt/Rab-GAP domain of gyp1p"/>
    <property type="match status" value="2"/>
</dbReference>
<comment type="subunit">
    <text evidence="9">Interacts with EPS8.</text>
</comment>
<evidence type="ECO:0000313" key="13">
    <source>
        <dbReference type="EMBL" id="CAB4008962.1"/>
    </source>
</evidence>
<dbReference type="GO" id="GO:0005096">
    <property type="term" value="F:GTPase activator activity"/>
    <property type="evidence" value="ECO:0007669"/>
    <property type="project" value="UniProtKB-KW"/>
</dbReference>
<evidence type="ECO:0000313" key="14">
    <source>
        <dbReference type="Proteomes" id="UP001152795"/>
    </source>
</evidence>
<keyword evidence="3" id="KW-0343">GTPase activation</keyword>
<keyword evidence="5" id="KW-0007">Acetylation</keyword>